<evidence type="ECO:0000256" key="5">
    <source>
        <dbReference type="ARBA" id="ARBA00023125"/>
    </source>
</evidence>
<dbReference type="PROSITE" id="PS50071">
    <property type="entry name" value="HOMEOBOX_2"/>
    <property type="match status" value="1"/>
</dbReference>
<keyword evidence="6 9" id="KW-0371">Homeobox</keyword>
<evidence type="ECO:0000256" key="10">
    <source>
        <dbReference type="RuleBase" id="RU000682"/>
    </source>
</evidence>
<dbReference type="GO" id="GO:0000981">
    <property type="term" value="F:DNA-binding transcription factor activity, RNA polymerase II-specific"/>
    <property type="evidence" value="ECO:0007669"/>
    <property type="project" value="InterPro"/>
</dbReference>
<dbReference type="PANTHER" id="PTHR10390">
    <property type="entry name" value="HOMEOBOX PROTEIN SIX"/>
    <property type="match status" value="1"/>
</dbReference>
<evidence type="ECO:0000256" key="7">
    <source>
        <dbReference type="ARBA" id="ARBA00023163"/>
    </source>
</evidence>
<proteinExistence type="predicted"/>
<dbReference type="AlphaFoldDB" id="A0AA88HHC4"/>
<dbReference type="GO" id="GO:0005737">
    <property type="term" value="C:cytoplasm"/>
    <property type="evidence" value="ECO:0007669"/>
    <property type="project" value="UniProtKB-SubCell"/>
</dbReference>
<protein>
    <recommendedName>
        <fullName evidence="12">Homeobox domain-containing protein</fullName>
    </recommendedName>
</protein>
<dbReference type="SMART" id="SM00389">
    <property type="entry name" value="HOX"/>
    <property type="match status" value="1"/>
</dbReference>
<dbReference type="InterPro" id="IPR001356">
    <property type="entry name" value="HD"/>
</dbReference>
<evidence type="ECO:0000256" key="2">
    <source>
        <dbReference type="ARBA" id="ARBA00004496"/>
    </source>
</evidence>
<evidence type="ECO:0000313" key="13">
    <source>
        <dbReference type="EMBL" id="KAK2707049.1"/>
    </source>
</evidence>
<keyword evidence="8 9" id="KW-0539">Nucleus</keyword>
<feature type="compositionally biased region" description="Basic and acidic residues" evidence="11">
    <location>
        <begin position="274"/>
        <end position="283"/>
    </location>
</feature>
<dbReference type="Gene3D" id="1.10.10.60">
    <property type="entry name" value="Homeodomain-like"/>
    <property type="match status" value="1"/>
</dbReference>
<evidence type="ECO:0000313" key="14">
    <source>
        <dbReference type="Proteomes" id="UP001187531"/>
    </source>
</evidence>
<evidence type="ECO:0000256" key="11">
    <source>
        <dbReference type="SAM" id="MobiDB-lite"/>
    </source>
</evidence>
<name>A0AA88HHC4_ARTSF</name>
<feature type="DNA-binding region" description="Homeobox" evidence="9">
    <location>
        <begin position="219"/>
        <end position="269"/>
    </location>
</feature>
<comment type="subcellular location">
    <subcellularLocation>
        <location evidence="2">Cytoplasm</location>
    </subcellularLocation>
    <subcellularLocation>
        <location evidence="1 9 10">Nucleus</location>
    </subcellularLocation>
</comment>
<dbReference type="PANTHER" id="PTHR10390:SF44">
    <property type="entry name" value="SIX HOMEOBOX 4"/>
    <property type="match status" value="1"/>
</dbReference>
<dbReference type="GO" id="GO:0005634">
    <property type="term" value="C:nucleus"/>
    <property type="evidence" value="ECO:0007669"/>
    <property type="project" value="UniProtKB-SubCell"/>
</dbReference>
<evidence type="ECO:0000256" key="8">
    <source>
        <dbReference type="ARBA" id="ARBA00023242"/>
    </source>
</evidence>
<feature type="domain" description="Homeobox" evidence="12">
    <location>
        <begin position="217"/>
        <end position="268"/>
    </location>
</feature>
<organism evidence="13 14">
    <name type="scientific">Artemia franciscana</name>
    <name type="common">Brine shrimp</name>
    <name type="synonym">Artemia sanfranciscana</name>
    <dbReference type="NCBI Taxonomy" id="6661"/>
    <lineage>
        <taxon>Eukaryota</taxon>
        <taxon>Metazoa</taxon>
        <taxon>Ecdysozoa</taxon>
        <taxon>Arthropoda</taxon>
        <taxon>Crustacea</taxon>
        <taxon>Branchiopoda</taxon>
        <taxon>Anostraca</taxon>
        <taxon>Artemiidae</taxon>
        <taxon>Artemia</taxon>
    </lineage>
</organism>
<comment type="caution">
    <text evidence="13">The sequence shown here is derived from an EMBL/GenBank/DDBJ whole genome shotgun (WGS) entry which is preliminary data.</text>
</comment>
<dbReference type="Pfam" id="PF16878">
    <property type="entry name" value="SIX1_SD"/>
    <property type="match status" value="1"/>
</dbReference>
<evidence type="ECO:0000256" key="1">
    <source>
        <dbReference type="ARBA" id="ARBA00004123"/>
    </source>
</evidence>
<dbReference type="Proteomes" id="UP001187531">
    <property type="component" value="Unassembled WGS sequence"/>
</dbReference>
<dbReference type="CDD" id="cd00086">
    <property type="entry name" value="homeodomain"/>
    <property type="match status" value="1"/>
</dbReference>
<dbReference type="GO" id="GO:0005667">
    <property type="term" value="C:transcription regulator complex"/>
    <property type="evidence" value="ECO:0007669"/>
    <property type="project" value="TreeGrafter"/>
</dbReference>
<dbReference type="PROSITE" id="PS00027">
    <property type="entry name" value="HOMEOBOX_1"/>
    <property type="match status" value="1"/>
</dbReference>
<keyword evidence="14" id="KW-1185">Reference proteome</keyword>
<evidence type="ECO:0000256" key="9">
    <source>
        <dbReference type="PROSITE-ProRule" id="PRU00108"/>
    </source>
</evidence>
<dbReference type="SUPFAM" id="SSF46689">
    <property type="entry name" value="Homeodomain-like"/>
    <property type="match status" value="1"/>
</dbReference>
<accession>A0AA88HHC4</accession>
<feature type="region of interest" description="Disordered" evidence="11">
    <location>
        <begin position="259"/>
        <end position="283"/>
    </location>
</feature>
<evidence type="ECO:0000256" key="6">
    <source>
        <dbReference type="ARBA" id="ARBA00023155"/>
    </source>
</evidence>
<gene>
    <name evidence="13" type="ORF">QYM36_014915</name>
</gene>
<keyword evidence="3" id="KW-0217">Developmental protein</keyword>
<keyword evidence="7" id="KW-0804">Transcription</keyword>
<keyword evidence="4" id="KW-0805">Transcription regulation</keyword>
<reference evidence="13" key="1">
    <citation type="submission" date="2023-07" db="EMBL/GenBank/DDBJ databases">
        <title>Chromosome-level genome assembly of Artemia franciscana.</title>
        <authorList>
            <person name="Jo E."/>
        </authorList>
    </citation>
    <scope>NUCLEOTIDE SEQUENCE</scope>
    <source>
        <tissue evidence="13">Whole body</tissue>
    </source>
</reference>
<evidence type="ECO:0000256" key="4">
    <source>
        <dbReference type="ARBA" id="ARBA00023015"/>
    </source>
</evidence>
<dbReference type="Pfam" id="PF00046">
    <property type="entry name" value="Homeodomain"/>
    <property type="match status" value="1"/>
</dbReference>
<evidence type="ECO:0000259" key="12">
    <source>
        <dbReference type="PROSITE" id="PS50071"/>
    </source>
</evidence>
<dbReference type="FunFam" id="1.10.10.60:FF:000085">
    <property type="entry name" value="SIX homeobox 5"/>
    <property type="match status" value="1"/>
</dbReference>
<dbReference type="EMBL" id="JAVRJZ010000019">
    <property type="protein sequence ID" value="KAK2707049.1"/>
    <property type="molecule type" value="Genomic_DNA"/>
</dbReference>
<feature type="region of interest" description="Disordered" evidence="11">
    <location>
        <begin position="35"/>
        <end position="62"/>
    </location>
</feature>
<dbReference type="InterPro" id="IPR009057">
    <property type="entry name" value="Homeodomain-like_sf"/>
</dbReference>
<dbReference type="InterPro" id="IPR017970">
    <property type="entry name" value="Homeobox_CS"/>
</dbReference>
<sequence length="357" mass="41636">MEVAGHYYREECLNSFRPEHGYEYQQKCYSDSLDRSLSKRDDSDSCSSPNSSTQELPSPISVGNRASSCDYATGNYLSETDPVLIPDNELLPPVFTTQQIDCMCEALLQSKDYDRLTVLVRKLLKDPRASNSETIIRARVWVAFHWKAFSEVYKLLENNKFSDRFHLELQQIWYNSRYAQAESIRGRSLGAVDKYRLRRKYPLPPTIWDGEETIYCFKEKSRNALKETYRLNRYPTPEEKRQLAKETGLTLTQVSNWFKNRRQRDRTPQAPANHRSDHYLPNDHHGSVPFNLIGFPPSQVDMMPDSKSGHDLNARFIEEHLRATSMQRNFHMLPGYYHPYEPAINVLQREQMGFTGS</sequence>
<evidence type="ECO:0000256" key="3">
    <source>
        <dbReference type="ARBA" id="ARBA00022473"/>
    </source>
</evidence>
<keyword evidence="5 9" id="KW-0238">DNA-binding</keyword>
<dbReference type="InterPro" id="IPR031701">
    <property type="entry name" value="SIX1_SD"/>
</dbReference>
<dbReference type="GO" id="GO:0000978">
    <property type="term" value="F:RNA polymerase II cis-regulatory region sequence-specific DNA binding"/>
    <property type="evidence" value="ECO:0007669"/>
    <property type="project" value="TreeGrafter"/>
</dbReference>